<sequence length="245" mass="26773">MALDDKYRQLRGVTEGLAELRSKVEQVVTWLDEARRTVHQVLWGTNTFTAPALSVLAANDCLQRLLAAISEAEALLAAVLARADPPTPVTSPRPGVANRHGDRYPAAAMPYQDVLPPRVRQGRRNAPIVAILEIDGQSFGELSATVQDDWTVESRARIRALGLARRADRVANHVEMKAVVVMVRTRGRQARVIINHAPCGSEPGAWIGCHSVLPDFIPEGSSLTVLGTDARGEPFFRTYKGKATR</sequence>
<protein>
    <submittedName>
        <fullName evidence="1">SCP1.201-like deaminase</fullName>
    </submittedName>
</protein>
<comment type="caution">
    <text evidence="1">The sequence shown here is derived from an EMBL/GenBank/DDBJ whole genome shotgun (WGS) entry which is preliminary data.</text>
</comment>
<dbReference type="Pfam" id="PF14428">
    <property type="entry name" value="DddA-like"/>
    <property type="match status" value="1"/>
</dbReference>
<proteinExistence type="predicted"/>
<accession>A0ABT1IGP6</accession>
<organism evidence="1 2">
    <name type="scientific">Actinokineospora diospyrosa</name>
    <dbReference type="NCBI Taxonomy" id="103728"/>
    <lineage>
        <taxon>Bacteria</taxon>
        <taxon>Bacillati</taxon>
        <taxon>Actinomycetota</taxon>
        <taxon>Actinomycetes</taxon>
        <taxon>Pseudonocardiales</taxon>
        <taxon>Pseudonocardiaceae</taxon>
        <taxon>Actinokineospora</taxon>
    </lineage>
</organism>
<dbReference type="InterPro" id="IPR032724">
    <property type="entry name" value="SCP1.201-like"/>
</dbReference>
<keyword evidence="2" id="KW-1185">Reference proteome</keyword>
<dbReference type="EMBL" id="JAMTCO010000010">
    <property type="protein sequence ID" value="MCP2271812.1"/>
    <property type="molecule type" value="Genomic_DNA"/>
</dbReference>
<evidence type="ECO:0000313" key="1">
    <source>
        <dbReference type="EMBL" id="MCP2271812.1"/>
    </source>
</evidence>
<name>A0ABT1IGP6_9PSEU</name>
<dbReference type="Proteomes" id="UP001205185">
    <property type="component" value="Unassembled WGS sequence"/>
</dbReference>
<reference evidence="1 2" key="1">
    <citation type="submission" date="2022-06" db="EMBL/GenBank/DDBJ databases">
        <title>Genomic Encyclopedia of Archaeal and Bacterial Type Strains, Phase II (KMG-II): from individual species to whole genera.</title>
        <authorList>
            <person name="Goeker M."/>
        </authorList>
    </citation>
    <scope>NUCLEOTIDE SEQUENCE [LARGE SCALE GENOMIC DNA]</scope>
    <source>
        <strain evidence="1 2">DSM 44255</strain>
    </source>
</reference>
<evidence type="ECO:0000313" key="2">
    <source>
        <dbReference type="Proteomes" id="UP001205185"/>
    </source>
</evidence>
<gene>
    <name evidence="1" type="ORF">LV75_004326</name>
</gene>